<keyword evidence="2" id="KW-1185">Reference proteome</keyword>
<protein>
    <submittedName>
        <fullName evidence="1">Uncharacterized protein</fullName>
    </submittedName>
</protein>
<accession>A0ABX7L9Q6</accession>
<dbReference type="EMBL" id="CP070969">
    <property type="protein sequence ID" value="QSF43454.1"/>
    <property type="molecule type" value="Genomic_DNA"/>
</dbReference>
<evidence type="ECO:0000313" key="1">
    <source>
        <dbReference type="EMBL" id="QSF43454.1"/>
    </source>
</evidence>
<reference evidence="1 2" key="1">
    <citation type="submission" date="2021-02" db="EMBL/GenBank/DDBJ databases">
        <title>Paenibacillus tianjinensis sp. nov.</title>
        <authorList>
            <person name="Liu H."/>
        </authorList>
    </citation>
    <scope>NUCLEOTIDE SEQUENCE [LARGE SCALE GENOMIC DNA]</scope>
    <source>
        <strain evidence="1 2">TB2019</strain>
    </source>
</reference>
<sequence length="94" mass="11203">MSITIDFGQEWISKESPRENFKIYGGTEYNDEFIWFWERANESAFEEFIIQKKGASIKELIKQGKNTYPYVFAGECNSKTLKERIKKYNMQLKI</sequence>
<evidence type="ECO:0000313" key="2">
    <source>
        <dbReference type="Proteomes" id="UP000663452"/>
    </source>
</evidence>
<proteinExistence type="predicted"/>
<dbReference type="Proteomes" id="UP000663452">
    <property type="component" value="Chromosome"/>
</dbReference>
<organism evidence="1 2">
    <name type="scientific">Paenibacillus tianjinensis</name>
    <dbReference type="NCBI Taxonomy" id="2810347"/>
    <lineage>
        <taxon>Bacteria</taxon>
        <taxon>Bacillati</taxon>
        <taxon>Bacillota</taxon>
        <taxon>Bacilli</taxon>
        <taxon>Bacillales</taxon>
        <taxon>Paenibacillaceae</taxon>
        <taxon>Paenibacillus</taxon>
    </lineage>
</organism>
<name>A0ABX7L9Q6_9BACL</name>
<dbReference type="RefSeq" id="WP_206101087.1">
    <property type="nucleotide sequence ID" value="NZ_CP070969.1"/>
</dbReference>
<gene>
    <name evidence="1" type="ORF">JRJ22_19515</name>
</gene>